<name>A0A0A8Y4K5_ARUDO</name>
<feature type="region of interest" description="Disordered" evidence="1">
    <location>
        <begin position="1"/>
        <end position="85"/>
    </location>
</feature>
<evidence type="ECO:0000313" key="2">
    <source>
        <dbReference type="EMBL" id="JAD20410.1"/>
    </source>
</evidence>
<accession>A0A0A8Y4K5</accession>
<proteinExistence type="predicted"/>
<feature type="compositionally biased region" description="Low complexity" evidence="1">
    <location>
        <begin position="49"/>
        <end position="68"/>
    </location>
</feature>
<protein>
    <submittedName>
        <fullName evidence="2">Uncharacterized protein</fullName>
    </submittedName>
</protein>
<reference evidence="2" key="1">
    <citation type="submission" date="2014-09" db="EMBL/GenBank/DDBJ databases">
        <authorList>
            <person name="Magalhaes I.L.F."/>
            <person name="Oliveira U."/>
            <person name="Santos F.R."/>
            <person name="Vidigal T.H.D.A."/>
            <person name="Brescovit A.D."/>
            <person name="Santos A.J."/>
        </authorList>
    </citation>
    <scope>NUCLEOTIDE SEQUENCE</scope>
    <source>
        <tissue evidence="2">Shoot tissue taken approximately 20 cm above the soil surface</tissue>
    </source>
</reference>
<feature type="compositionally biased region" description="Pro residues" evidence="1">
    <location>
        <begin position="74"/>
        <end position="85"/>
    </location>
</feature>
<sequence length="85" mass="8458">MSTSSGATPVAAGGIAQSNRATRLASAMPTIADANLIPGTSSARRRTGRAGNAGSGSPPRSRRTAPAGTRRRGPTPPGPARPPTR</sequence>
<reference evidence="2" key="2">
    <citation type="journal article" date="2015" name="Data Brief">
        <title>Shoot transcriptome of the giant reed, Arundo donax.</title>
        <authorList>
            <person name="Barrero R.A."/>
            <person name="Guerrero F.D."/>
            <person name="Moolhuijzen P."/>
            <person name="Goolsby J.A."/>
            <person name="Tidwell J."/>
            <person name="Bellgard S.E."/>
            <person name="Bellgard M.I."/>
        </authorList>
    </citation>
    <scope>NUCLEOTIDE SEQUENCE</scope>
    <source>
        <tissue evidence="2">Shoot tissue taken approximately 20 cm above the soil surface</tissue>
    </source>
</reference>
<dbReference type="EMBL" id="GBRH01277485">
    <property type="protein sequence ID" value="JAD20410.1"/>
    <property type="molecule type" value="Transcribed_RNA"/>
</dbReference>
<organism evidence="2">
    <name type="scientific">Arundo donax</name>
    <name type="common">Giant reed</name>
    <name type="synonym">Donax arundinaceus</name>
    <dbReference type="NCBI Taxonomy" id="35708"/>
    <lineage>
        <taxon>Eukaryota</taxon>
        <taxon>Viridiplantae</taxon>
        <taxon>Streptophyta</taxon>
        <taxon>Embryophyta</taxon>
        <taxon>Tracheophyta</taxon>
        <taxon>Spermatophyta</taxon>
        <taxon>Magnoliopsida</taxon>
        <taxon>Liliopsida</taxon>
        <taxon>Poales</taxon>
        <taxon>Poaceae</taxon>
        <taxon>PACMAD clade</taxon>
        <taxon>Arundinoideae</taxon>
        <taxon>Arundineae</taxon>
        <taxon>Arundo</taxon>
    </lineage>
</organism>
<dbReference type="AlphaFoldDB" id="A0A0A8Y4K5"/>
<evidence type="ECO:0000256" key="1">
    <source>
        <dbReference type="SAM" id="MobiDB-lite"/>
    </source>
</evidence>